<organism evidence="1 2">
    <name type="scientific">Anaerotignum neopropionicum</name>
    <dbReference type="NCBI Taxonomy" id="36847"/>
    <lineage>
        <taxon>Bacteria</taxon>
        <taxon>Bacillati</taxon>
        <taxon>Bacillota</taxon>
        <taxon>Clostridia</taxon>
        <taxon>Lachnospirales</taxon>
        <taxon>Anaerotignaceae</taxon>
        <taxon>Anaerotignum</taxon>
    </lineage>
</organism>
<dbReference type="PANTHER" id="PTHR38440:SF1">
    <property type="entry name" value="UPF0398 PROTEIN SPR0331"/>
    <property type="match status" value="1"/>
</dbReference>
<dbReference type="AlphaFoldDB" id="A0A136WGU3"/>
<dbReference type="InterPro" id="IPR010697">
    <property type="entry name" value="YspA"/>
</dbReference>
<evidence type="ECO:0000313" key="2">
    <source>
        <dbReference type="Proteomes" id="UP000070539"/>
    </source>
</evidence>
<dbReference type="SUPFAM" id="SSF102405">
    <property type="entry name" value="MCP/YpsA-like"/>
    <property type="match status" value="1"/>
</dbReference>
<comment type="caution">
    <text evidence="1">The sequence shown here is derived from an EMBL/GenBank/DDBJ whole genome shotgun (WGS) entry which is preliminary data.</text>
</comment>
<reference evidence="1 2" key="1">
    <citation type="submission" date="2016-01" db="EMBL/GenBank/DDBJ databases">
        <title>Genome sequence of Clostridium neopropionicum X4, DSM-3847.</title>
        <authorList>
            <person name="Poehlein A."/>
            <person name="Beck M.H."/>
            <person name="Bengelsdorf F.R."/>
            <person name="Daniel R."/>
            <person name="Duerre P."/>
        </authorList>
    </citation>
    <scope>NUCLEOTIDE SEQUENCE [LARGE SCALE GENOMIC DNA]</scope>
    <source>
        <strain evidence="1 2">DSM-3847</strain>
    </source>
</reference>
<dbReference type="Pfam" id="PF06908">
    <property type="entry name" value="YpsA"/>
    <property type="match status" value="1"/>
</dbReference>
<name>A0A136WGU3_9FIRM</name>
<dbReference type="Proteomes" id="UP000070539">
    <property type="component" value="Unassembled WGS sequence"/>
</dbReference>
<dbReference type="RefSeq" id="WP_066085542.1">
    <property type="nucleotide sequence ID" value="NZ_LRVM01000002.1"/>
</dbReference>
<sequence length="168" mass="19553">MQKNENTLCFSGHRSERLPKNSENLENLKLRIGEEVDKAIKEGTDTFYFGACYGFDLLCAEIVLMRKRVVHISEPKVIKLIAVVPYEEQPKNWNEENREIYFTTLAQCDEVITLNAKYHQGCFHQRNRYMVDNSSKMICYYDGSKGGTAYTVKYAEKNKVQIINLYES</sequence>
<accession>A0A136WGU3</accession>
<dbReference type="PANTHER" id="PTHR38440">
    <property type="entry name" value="UPF0398 PROTEIN YPSA"/>
    <property type="match status" value="1"/>
</dbReference>
<dbReference type="OrthoDB" id="1795759at2"/>
<dbReference type="EMBL" id="LRVM01000002">
    <property type="protein sequence ID" value="KXL53786.1"/>
    <property type="molecule type" value="Genomic_DNA"/>
</dbReference>
<dbReference type="STRING" id="36847.CLNEO_10120"/>
<dbReference type="Gene3D" id="3.40.50.450">
    <property type="match status" value="1"/>
</dbReference>
<evidence type="ECO:0000313" key="1">
    <source>
        <dbReference type="EMBL" id="KXL53786.1"/>
    </source>
</evidence>
<keyword evidence="2" id="KW-1185">Reference proteome</keyword>
<gene>
    <name evidence="1" type="ORF">CLNEO_10120</name>
</gene>
<protein>
    <recommendedName>
        <fullName evidence="3">DUF1273 domain-containing protein</fullName>
    </recommendedName>
</protein>
<evidence type="ECO:0008006" key="3">
    <source>
        <dbReference type="Google" id="ProtNLM"/>
    </source>
</evidence>
<proteinExistence type="predicted"/>